<evidence type="ECO:0000256" key="2">
    <source>
        <dbReference type="ARBA" id="ARBA00022723"/>
    </source>
</evidence>
<protein>
    <submittedName>
        <fullName evidence="8">(2Fe-2S)-binding protein</fullName>
    </submittedName>
</protein>
<reference evidence="8 9" key="1">
    <citation type="submission" date="2019-10" db="EMBL/GenBank/DDBJ databases">
        <title>Alkaliphilus serpentinus sp. nov. and Alkaliphilus pronyensis sp. nov., two novel anaerobic alkaliphilic species isolated from the serpentinized-hosted hydrothermal field of the Prony Bay (New Caledonia).</title>
        <authorList>
            <person name="Postec A."/>
        </authorList>
    </citation>
    <scope>NUCLEOTIDE SEQUENCE [LARGE SCALE GENOMIC DNA]</scope>
    <source>
        <strain evidence="8 9">LacT</strain>
    </source>
</reference>
<dbReference type="InterPro" id="IPR001041">
    <property type="entry name" value="2Fe-2S_ferredoxin-type"/>
</dbReference>
<dbReference type="GO" id="GO:0046872">
    <property type="term" value="F:metal ion binding"/>
    <property type="evidence" value="ECO:0007669"/>
    <property type="project" value="UniProtKB-KW"/>
</dbReference>
<feature type="domain" description="2Fe-2S ferredoxin-type" evidence="7">
    <location>
        <begin position="3"/>
        <end position="79"/>
    </location>
</feature>
<dbReference type="Pfam" id="PF01799">
    <property type="entry name" value="Fer2_2"/>
    <property type="match status" value="1"/>
</dbReference>
<dbReference type="PROSITE" id="PS51085">
    <property type="entry name" value="2FE2S_FER_2"/>
    <property type="match status" value="1"/>
</dbReference>
<comment type="pathway">
    <text evidence="6">Alkaloid degradation; nicotine degradation.</text>
</comment>
<keyword evidence="3" id="KW-0560">Oxidoreductase</keyword>
<dbReference type="EMBL" id="WBZB01000011">
    <property type="protein sequence ID" value="KAB3532087.1"/>
    <property type="molecule type" value="Genomic_DNA"/>
</dbReference>
<dbReference type="InterPro" id="IPR002888">
    <property type="entry name" value="2Fe-2S-bd"/>
</dbReference>
<keyword evidence="5" id="KW-0411">Iron-sulfur</keyword>
<dbReference type="CDD" id="cd00207">
    <property type="entry name" value="fer2"/>
    <property type="match status" value="1"/>
</dbReference>
<keyword evidence="4" id="KW-0408">Iron</keyword>
<dbReference type="RefSeq" id="WP_151864914.1">
    <property type="nucleotide sequence ID" value="NZ_WBZB01000011.1"/>
</dbReference>
<keyword evidence="1" id="KW-0001">2Fe-2S</keyword>
<dbReference type="InterPro" id="IPR051452">
    <property type="entry name" value="Diverse_Oxidoreductases"/>
</dbReference>
<dbReference type="PROSITE" id="PS00197">
    <property type="entry name" value="2FE2S_FER_1"/>
    <property type="match status" value="1"/>
</dbReference>
<gene>
    <name evidence="8" type="ORF">F8153_03185</name>
</gene>
<dbReference type="InterPro" id="IPR036010">
    <property type="entry name" value="2Fe-2S_ferredoxin-like_sf"/>
</dbReference>
<dbReference type="Proteomes" id="UP000465601">
    <property type="component" value="Unassembled WGS sequence"/>
</dbReference>
<name>A0A833HRK1_9FIRM</name>
<dbReference type="SUPFAM" id="SSF47741">
    <property type="entry name" value="CO dehydrogenase ISP C-domain like"/>
    <property type="match status" value="1"/>
</dbReference>
<dbReference type="FunFam" id="3.10.20.30:FF:000020">
    <property type="entry name" value="Xanthine dehydrogenase iron-sulfur subunit"/>
    <property type="match status" value="1"/>
</dbReference>
<dbReference type="OrthoDB" id="9796880at2"/>
<dbReference type="InterPro" id="IPR036884">
    <property type="entry name" value="2Fe-2S-bd_dom_sf"/>
</dbReference>
<dbReference type="Gene3D" id="3.10.20.30">
    <property type="match status" value="1"/>
</dbReference>
<evidence type="ECO:0000313" key="8">
    <source>
        <dbReference type="EMBL" id="KAB3532087.1"/>
    </source>
</evidence>
<dbReference type="SUPFAM" id="SSF54292">
    <property type="entry name" value="2Fe-2S ferredoxin-like"/>
    <property type="match status" value="1"/>
</dbReference>
<comment type="caution">
    <text evidence="8">The sequence shown here is derived from an EMBL/GenBank/DDBJ whole genome shotgun (WGS) entry which is preliminary data.</text>
</comment>
<accession>A0A833HRK1</accession>
<proteinExistence type="predicted"/>
<evidence type="ECO:0000256" key="3">
    <source>
        <dbReference type="ARBA" id="ARBA00023002"/>
    </source>
</evidence>
<dbReference type="PANTHER" id="PTHR44379:SF8">
    <property type="entry name" value="XANTHINE DEHYDROGENASE IRON-SULFUR-BINDING SUBUNIT XDHC-RELATED"/>
    <property type="match status" value="1"/>
</dbReference>
<evidence type="ECO:0000313" key="9">
    <source>
        <dbReference type="Proteomes" id="UP000465601"/>
    </source>
</evidence>
<dbReference type="PANTHER" id="PTHR44379">
    <property type="entry name" value="OXIDOREDUCTASE WITH IRON-SULFUR SUBUNIT"/>
    <property type="match status" value="1"/>
</dbReference>
<dbReference type="AlphaFoldDB" id="A0A833HRK1"/>
<dbReference type="Pfam" id="PF00111">
    <property type="entry name" value="Fer2"/>
    <property type="match status" value="1"/>
</dbReference>
<organism evidence="8 9">
    <name type="scientific">Alkaliphilus serpentinus</name>
    <dbReference type="NCBI Taxonomy" id="1482731"/>
    <lineage>
        <taxon>Bacteria</taxon>
        <taxon>Bacillati</taxon>
        <taxon>Bacillota</taxon>
        <taxon>Clostridia</taxon>
        <taxon>Peptostreptococcales</taxon>
        <taxon>Natronincolaceae</taxon>
        <taxon>Alkaliphilus</taxon>
    </lineage>
</organism>
<dbReference type="InterPro" id="IPR006058">
    <property type="entry name" value="2Fe2S_fd_BS"/>
</dbReference>
<keyword evidence="2" id="KW-0479">Metal-binding</keyword>
<sequence>MKHKINFILNNEEITHEVAANRTLLDVIREDFDLTGAKEGCGAGECGACTILVDRKPINACLMLAVEADGKEILTIEGLSVNNKLDQIQQAFIDHAALQCGYCTPGMIMSGKALLMDNPSPTEEEVKEAISGNLCRCTGYKKIVEAIMEVADKTNSAR</sequence>
<evidence type="ECO:0000256" key="1">
    <source>
        <dbReference type="ARBA" id="ARBA00022714"/>
    </source>
</evidence>
<evidence type="ECO:0000256" key="4">
    <source>
        <dbReference type="ARBA" id="ARBA00023004"/>
    </source>
</evidence>
<dbReference type="GO" id="GO:0051537">
    <property type="term" value="F:2 iron, 2 sulfur cluster binding"/>
    <property type="evidence" value="ECO:0007669"/>
    <property type="project" value="UniProtKB-KW"/>
</dbReference>
<evidence type="ECO:0000256" key="5">
    <source>
        <dbReference type="ARBA" id="ARBA00023014"/>
    </source>
</evidence>
<dbReference type="FunFam" id="1.10.150.120:FF:000003">
    <property type="entry name" value="Carbon monoxide dehydrogenase, small subunit"/>
    <property type="match status" value="1"/>
</dbReference>
<dbReference type="GO" id="GO:0016491">
    <property type="term" value="F:oxidoreductase activity"/>
    <property type="evidence" value="ECO:0007669"/>
    <property type="project" value="UniProtKB-KW"/>
</dbReference>
<evidence type="ECO:0000259" key="7">
    <source>
        <dbReference type="PROSITE" id="PS51085"/>
    </source>
</evidence>
<keyword evidence="9" id="KW-1185">Reference proteome</keyword>
<dbReference type="InterPro" id="IPR012675">
    <property type="entry name" value="Beta-grasp_dom_sf"/>
</dbReference>
<dbReference type="Gene3D" id="1.10.150.120">
    <property type="entry name" value="[2Fe-2S]-binding domain"/>
    <property type="match status" value="1"/>
</dbReference>
<evidence type="ECO:0000256" key="6">
    <source>
        <dbReference type="ARBA" id="ARBA00060707"/>
    </source>
</evidence>